<dbReference type="RefSeq" id="WP_026033123.1">
    <property type="nucleotide sequence ID" value="NZ_CP034924.1"/>
</dbReference>
<dbReference type="NCBIfam" id="TIGR00413">
    <property type="entry name" value="rlpA"/>
    <property type="match status" value="1"/>
</dbReference>
<dbReference type="InterPro" id="IPR009009">
    <property type="entry name" value="RlpA-like_DPBB"/>
</dbReference>
<dbReference type="AlphaFoldDB" id="A0A1S8D1L1"/>
<evidence type="ECO:0000256" key="1">
    <source>
        <dbReference type="ARBA" id="ARBA00023239"/>
    </source>
</evidence>
<reference evidence="6" key="1">
    <citation type="submission" date="2016-12" db="EMBL/GenBank/DDBJ databases">
        <title>Draft genome sequence of Roseomonas mucosa strain AU37, isolated from a peripheral intravenous catheter.</title>
        <authorList>
            <person name="Choudhury M.A."/>
            <person name="Sidjabat H.E."/>
            <person name="Wailan A.M."/>
            <person name="Zhang L."/>
            <person name="Marsh N.M."/>
            <person name="Rickard C.M."/>
            <person name="Davies M."/>
            <person name="Mcmillan D.J."/>
        </authorList>
    </citation>
    <scope>NUCLEOTIDE SEQUENCE [LARGE SCALE GENOMIC DNA]</scope>
    <source>
        <strain evidence="6">AU37</strain>
    </source>
</reference>
<dbReference type="EMBL" id="LLWF02000094">
    <property type="protein sequence ID" value="ONH81737.1"/>
    <property type="molecule type" value="Genomic_DNA"/>
</dbReference>
<dbReference type="HAMAP" id="MF_02071">
    <property type="entry name" value="RlpA"/>
    <property type="match status" value="1"/>
</dbReference>
<dbReference type="Pfam" id="PF03330">
    <property type="entry name" value="DPBB_1"/>
    <property type="match status" value="1"/>
</dbReference>
<dbReference type="SUPFAM" id="SSF50685">
    <property type="entry name" value="Barwin-like endoglucanases"/>
    <property type="match status" value="1"/>
</dbReference>
<dbReference type="GO" id="GO:0008932">
    <property type="term" value="F:lytic endotransglycosylase activity"/>
    <property type="evidence" value="ECO:0007669"/>
    <property type="project" value="UniProtKB-UniRule"/>
</dbReference>
<feature type="chain" id="PRO_5010593454" description="Endolytic peptidoglycan transglycosylase RlpA" evidence="3">
    <location>
        <begin position="27"/>
        <end position="150"/>
    </location>
</feature>
<comment type="caution">
    <text evidence="6">The sequence shown here is derived from an EMBL/GenBank/DDBJ whole genome shotgun (WGS) entry which is preliminary data.</text>
</comment>
<evidence type="ECO:0000313" key="7">
    <source>
        <dbReference type="Proteomes" id="UP000054844"/>
    </source>
</evidence>
<evidence type="ECO:0000313" key="6">
    <source>
        <dbReference type="EMBL" id="ONH81737.1"/>
    </source>
</evidence>
<keyword evidence="7" id="KW-1185">Reference proteome</keyword>
<dbReference type="CDD" id="cd22268">
    <property type="entry name" value="DPBB_RlpA-like"/>
    <property type="match status" value="1"/>
</dbReference>
<evidence type="ECO:0000256" key="3">
    <source>
        <dbReference type="HAMAP-Rule" id="MF_02071"/>
    </source>
</evidence>
<dbReference type="GO" id="GO:0000270">
    <property type="term" value="P:peptidoglycan metabolic process"/>
    <property type="evidence" value="ECO:0007669"/>
    <property type="project" value="UniProtKB-UniRule"/>
</dbReference>
<evidence type="ECO:0000256" key="4">
    <source>
        <dbReference type="RuleBase" id="RU003495"/>
    </source>
</evidence>
<dbReference type="InterPro" id="IPR034718">
    <property type="entry name" value="RlpA"/>
</dbReference>
<sequence length="150" mass="15987" precursor="true">MRGKTVLAACLGLGVALSVAPGMARANEGPEEVVMRLEPAVSARKGMKVQRGPASYYADRFHGRKMANGERFDRDSNSAASRTLPLGTTVQVTNLQNGRTATVKIEDRGPYVGNRVIDLSPATAEALGMIDAGVVMVEVRPVQMASLQNF</sequence>
<dbReference type="InterPro" id="IPR012997">
    <property type="entry name" value="RplA"/>
</dbReference>
<dbReference type="PANTHER" id="PTHR34183:SF8">
    <property type="entry name" value="ENDOLYTIC PEPTIDOGLYCAN TRANSGLYCOSYLASE RLPA-RELATED"/>
    <property type="match status" value="1"/>
</dbReference>
<evidence type="ECO:0000259" key="5">
    <source>
        <dbReference type="Pfam" id="PF03330"/>
    </source>
</evidence>
<keyword evidence="3" id="KW-0732">Signal</keyword>
<dbReference type="GO" id="GO:0071555">
    <property type="term" value="P:cell wall organization"/>
    <property type="evidence" value="ECO:0007669"/>
    <property type="project" value="UniProtKB-KW"/>
</dbReference>
<dbReference type="Proteomes" id="UP000054844">
    <property type="component" value="Unassembled WGS sequence"/>
</dbReference>
<dbReference type="EC" id="4.2.2.-" evidence="3"/>
<dbReference type="PANTHER" id="PTHR34183">
    <property type="entry name" value="ENDOLYTIC PEPTIDOGLYCAN TRANSGLYCOSYLASE RLPA"/>
    <property type="match status" value="1"/>
</dbReference>
<evidence type="ECO:0000256" key="2">
    <source>
        <dbReference type="ARBA" id="ARBA00023316"/>
    </source>
</evidence>
<dbReference type="InterPro" id="IPR036908">
    <property type="entry name" value="RlpA-like_sf"/>
</dbReference>
<comment type="similarity">
    <text evidence="3 4">Belongs to the RlpA family.</text>
</comment>
<organism evidence="6 7">
    <name type="scientific">Roseomonas mucosa</name>
    <dbReference type="NCBI Taxonomy" id="207340"/>
    <lineage>
        <taxon>Bacteria</taxon>
        <taxon>Pseudomonadati</taxon>
        <taxon>Pseudomonadota</taxon>
        <taxon>Alphaproteobacteria</taxon>
        <taxon>Acetobacterales</taxon>
        <taxon>Roseomonadaceae</taxon>
        <taxon>Roseomonas</taxon>
    </lineage>
</organism>
<keyword evidence="2 3" id="KW-0961">Cell wall biogenesis/degradation</keyword>
<name>A0A1S8D1L1_9PROT</name>
<proteinExistence type="inferred from homology"/>
<feature type="domain" description="RlpA-like protein double-psi beta-barrel" evidence="5">
    <location>
        <begin position="51"/>
        <end position="138"/>
    </location>
</feature>
<keyword evidence="1 3" id="KW-0456">Lyase</keyword>
<gene>
    <name evidence="3" type="primary">rlpA</name>
    <name evidence="6" type="ORF">APZ41_018260</name>
</gene>
<feature type="signal peptide" evidence="3">
    <location>
        <begin position="1"/>
        <end position="26"/>
    </location>
</feature>
<comment type="function">
    <text evidence="3">Lytic transglycosylase with a strong preference for naked glycan strands that lack stem peptides.</text>
</comment>
<dbReference type="Gene3D" id="2.40.40.10">
    <property type="entry name" value="RlpA-like domain"/>
    <property type="match status" value="1"/>
</dbReference>
<protein>
    <recommendedName>
        <fullName evidence="3">Endolytic peptidoglycan transglycosylase RlpA</fullName>
        <ecNumber evidence="3">4.2.2.-</ecNumber>
    </recommendedName>
</protein>
<accession>A0A1S8D1L1</accession>